<gene>
    <name evidence="1" type="ORF">HO133_006142</name>
</gene>
<dbReference type="RefSeq" id="XP_037147618.1">
    <property type="nucleotide sequence ID" value="XM_037297044.1"/>
</dbReference>
<comment type="caution">
    <text evidence="1">The sequence shown here is derived from an EMBL/GenBank/DDBJ whole genome shotgun (WGS) entry which is preliminary data.</text>
</comment>
<dbReference type="Gene3D" id="1.25.40.10">
    <property type="entry name" value="Tetratricopeptide repeat domain"/>
    <property type="match status" value="1"/>
</dbReference>
<proteinExistence type="predicted"/>
<dbReference type="GeneID" id="59334546"/>
<evidence type="ECO:0000313" key="2">
    <source>
        <dbReference type="Proteomes" id="UP000593566"/>
    </source>
</evidence>
<dbReference type="AlphaFoldDB" id="A0A8H6C7G0"/>
<dbReference type="SUPFAM" id="SSF48452">
    <property type="entry name" value="TPR-like"/>
    <property type="match status" value="2"/>
</dbReference>
<dbReference type="Pfam" id="PF13424">
    <property type="entry name" value="TPR_12"/>
    <property type="match status" value="2"/>
</dbReference>
<dbReference type="PANTHER" id="PTHR46082">
    <property type="entry name" value="ATP/GTP-BINDING PROTEIN-RELATED"/>
    <property type="match status" value="1"/>
</dbReference>
<protein>
    <recommendedName>
        <fullName evidence="3">Kinesin light chain</fullName>
    </recommendedName>
</protein>
<name>A0A8H6C7G0_9LECA</name>
<dbReference type="PANTHER" id="PTHR46082:SF11">
    <property type="entry name" value="AAA+ ATPASE DOMAIN-CONTAINING PROTEIN-RELATED"/>
    <property type="match status" value="1"/>
</dbReference>
<keyword evidence="2" id="KW-1185">Reference proteome</keyword>
<dbReference type="InterPro" id="IPR011990">
    <property type="entry name" value="TPR-like_helical_dom_sf"/>
</dbReference>
<sequence>MIRLGSIYTSQGRWKDAEELQLQAIDVSSNMGMTVPERMLVMSHLASTYSHQGRLSEAERLQVQIMEANITQIGREDPMTLNNMGSLSLTYMRQGQWKKAEVLALHVVDTRQTSLGPDHPFTLASMGNLMKVYKGQERWEEAERLALQVVDKQKKISGESHPKTLRPMRDLAVIWHAQKSHKEALILMSKVVGLSETALGSGHPDTTSRKQTLDDWVSEATQYPPAGDDEGARTIPISHGTGSLVREGLTETSHVTIGSIQIVDCAAAYRTYAGTGKSDSRRREKLDAFERQFASRNASDNVPQGFDQRARQVRDLLIEYGVDWAY</sequence>
<dbReference type="Proteomes" id="UP000593566">
    <property type="component" value="Unassembled WGS sequence"/>
</dbReference>
<organism evidence="1 2">
    <name type="scientific">Letharia lupina</name>
    <dbReference type="NCBI Taxonomy" id="560253"/>
    <lineage>
        <taxon>Eukaryota</taxon>
        <taxon>Fungi</taxon>
        <taxon>Dikarya</taxon>
        <taxon>Ascomycota</taxon>
        <taxon>Pezizomycotina</taxon>
        <taxon>Lecanoromycetes</taxon>
        <taxon>OSLEUM clade</taxon>
        <taxon>Lecanoromycetidae</taxon>
        <taxon>Lecanorales</taxon>
        <taxon>Lecanorineae</taxon>
        <taxon>Parmeliaceae</taxon>
        <taxon>Letharia</taxon>
    </lineage>
</organism>
<evidence type="ECO:0000313" key="1">
    <source>
        <dbReference type="EMBL" id="KAF6218183.1"/>
    </source>
</evidence>
<dbReference type="Pfam" id="PF13374">
    <property type="entry name" value="TPR_10"/>
    <property type="match status" value="1"/>
</dbReference>
<dbReference type="InterPro" id="IPR053137">
    <property type="entry name" value="NLR-like"/>
</dbReference>
<reference evidence="1 2" key="1">
    <citation type="journal article" date="2020" name="Genomics">
        <title>Complete, high-quality genomes from long-read metagenomic sequencing of two wolf lichen thalli reveals enigmatic genome architecture.</title>
        <authorList>
            <person name="McKenzie S.K."/>
            <person name="Walston R.F."/>
            <person name="Allen J.L."/>
        </authorList>
    </citation>
    <scope>NUCLEOTIDE SEQUENCE [LARGE SCALE GENOMIC DNA]</scope>
    <source>
        <strain evidence="1">WasteWater1</strain>
    </source>
</reference>
<accession>A0A8H6C7G0</accession>
<dbReference type="EMBL" id="JACCJB010000023">
    <property type="protein sequence ID" value="KAF6218183.1"/>
    <property type="molecule type" value="Genomic_DNA"/>
</dbReference>
<evidence type="ECO:0008006" key="3">
    <source>
        <dbReference type="Google" id="ProtNLM"/>
    </source>
</evidence>